<dbReference type="EMBL" id="CADCUX010000429">
    <property type="protein sequence ID" value="CAA9421212.1"/>
    <property type="molecule type" value="Genomic_DNA"/>
</dbReference>
<dbReference type="AlphaFoldDB" id="A0A6J4PPX5"/>
<dbReference type="GO" id="GO:0016787">
    <property type="term" value="F:hydrolase activity"/>
    <property type="evidence" value="ECO:0007669"/>
    <property type="project" value="UniProtKB-KW"/>
</dbReference>
<feature type="region of interest" description="Disordered" evidence="1">
    <location>
        <begin position="1"/>
        <end position="43"/>
    </location>
</feature>
<sequence length="81" mass="8459">WLLTLLGTGQPPASTSSTTSGSCRTASRTTSSTSASSTSTRCSGPSCSAFWAACSCGAPRAGPLRACRAVSRRRWRSCPRW</sequence>
<dbReference type="EC" id="3.6.3.14" evidence="2"/>
<proteinExistence type="predicted"/>
<reference evidence="2" key="1">
    <citation type="submission" date="2020-02" db="EMBL/GenBank/DDBJ databases">
        <authorList>
            <person name="Meier V. D."/>
        </authorList>
    </citation>
    <scope>NUCLEOTIDE SEQUENCE</scope>
    <source>
        <strain evidence="2">AVDCRST_MAG51</strain>
    </source>
</reference>
<feature type="non-terminal residue" evidence="2">
    <location>
        <position position="81"/>
    </location>
</feature>
<evidence type="ECO:0000313" key="2">
    <source>
        <dbReference type="EMBL" id="CAA9421212.1"/>
    </source>
</evidence>
<name>A0A6J4PPX5_9BURK</name>
<feature type="non-terminal residue" evidence="2">
    <location>
        <position position="1"/>
    </location>
</feature>
<gene>
    <name evidence="2" type="ORF">AVDCRST_MAG51-2009</name>
</gene>
<evidence type="ECO:0000256" key="1">
    <source>
        <dbReference type="SAM" id="MobiDB-lite"/>
    </source>
</evidence>
<organism evidence="2">
    <name type="scientific">uncultured Ramlibacter sp</name>
    <dbReference type="NCBI Taxonomy" id="260755"/>
    <lineage>
        <taxon>Bacteria</taxon>
        <taxon>Pseudomonadati</taxon>
        <taxon>Pseudomonadota</taxon>
        <taxon>Betaproteobacteria</taxon>
        <taxon>Burkholderiales</taxon>
        <taxon>Comamonadaceae</taxon>
        <taxon>Ramlibacter</taxon>
        <taxon>environmental samples</taxon>
    </lineage>
</organism>
<keyword evidence="2" id="KW-0378">Hydrolase</keyword>
<accession>A0A6J4PPX5</accession>
<feature type="compositionally biased region" description="Low complexity" evidence="1">
    <location>
        <begin position="8"/>
        <end position="43"/>
    </location>
</feature>
<protein>
    <submittedName>
        <fullName evidence="2">ATP synthase F0 sector subunit a</fullName>
        <ecNumber evidence="2">3.6.3.14</ecNumber>
    </submittedName>
</protein>